<dbReference type="SMART" id="SM00228">
    <property type="entry name" value="PDZ"/>
    <property type="match status" value="4"/>
</dbReference>
<dbReference type="GeneID" id="111113238"/>
<evidence type="ECO:0000313" key="5">
    <source>
        <dbReference type="Proteomes" id="UP000694844"/>
    </source>
</evidence>
<feature type="compositionally biased region" description="Basic and acidic residues" evidence="3">
    <location>
        <begin position="562"/>
        <end position="572"/>
    </location>
</feature>
<dbReference type="FunFam" id="3.80.10.10:FF:000779">
    <property type="entry name" value="Probable inactive serine/threonine-protein kinase DDB_G0278909"/>
    <property type="match status" value="1"/>
</dbReference>
<dbReference type="FunFam" id="3.80.10.10:FF:000036">
    <property type="entry name" value="protein scribble homolog isoform X1"/>
    <property type="match status" value="1"/>
</dbReference>
<feature type="region of interest" description="Disordered" evidence="3">
    <location>
        <begin position="1046"/>
        <end position="1236"/>
    </location>
</feature>
<dbReference type="SUPFAM" id="SSF50156">
    <property type="entry name" value="PDZ domain-like"/>
    <property type="match status" value="4"/>
</dbReference>
<feature type="compositionally biased region" description="Polar residues" evidence="3">
    <location>
        <begin position="1143"/>
        <end position="1159"/>
    </location>
</feature>
<dbReference type="GO" id="GO:0098968">
    <property type="term" value="P:neurotransmitter receptor transport postsynaptic membrane to endosome"/>
    <property type="evidence" value="ECO:0007669"/>
    <property type="project" value="TreeGrafter"/>
</dbReference>
<dbReference type="GO" id="GO:0045197">
    <property type="term" value="P:establishment or maintenance of epithelial cell apical/basal polarity"/>
    <property type="evidence" value="ECO:0007669"/>
    <property type="project" value="TreeGrafter"/>
</dbReference>
<feature type="domain" description="PDZ" evidence="4">
    <location>
        <begin position="791"/>
        <end position="879"/>
    </location>
</feature>
<dbReference type="SUPFAM" id="SSF52058">
    <property type="entry name" value="L domain-like"/>
    <property type="match status" value="2"/>
</dbReference>
<keyword evidence="2" id="KW-0677">Repeat</keyword>
<feature type="region of interest" description="Disordered" evidence="3">
    <location>
        <begin position="562"/>
        <end position="775"/>
    </location>
</feature>
<keyword evidence="5" id="KW-1185">Reference proteome</keyword>
<dbReference type="CDD" id="cd06703">
    <property type="entry name" value="PDZ2_Scribble-like"/>
    <property type="match status" value="1"/>
</dbReference>
<feature type="compositionally biased region" description="Polar residues" evidence="3">
    <location>
        <begin position="1123"/>
        <end position="1133"/>
    </location>
</feature>
<dbReference type="InterPro" id="IPR001611">
    <property type="entry name" value="Leu-rich_rpt"/>
</dbReference>
<dbReference type="Pfam" id="PF00595">
    <property type="entry name" value="PDZ"/>
    <property type="match status" value="4"/>
</dbReference>
<dbReference type="GO" id="GO:0098887">
    <property type="term" value="P:neurotransmitter receptor transport, endosome to postsynaptic membrane"/>
    <property type="evidence" value="ECO:0007669"/>
    <property type="project" value="TreeGrafter"/>
</dbReference>
<feature type="region of interest" description="Disordered" evidence="3">
    <location>
        <begin position="496"/>
        <end position="528"/>
    </location>
</feature>
<feature type="domain" description="PDZ" evidence="4">
    <location>
        <begin position="1338"/>
        <end position="1426"/>
    </location>
</feature>
<reference evidence="5" key="1">
    <citation type="submission" date="2024-06" db="UniProtKB">
        <authorList>
            <consortium name="RefSeq"/>
        </authorList>
    </citation>
    <scope>NUCLEOTIDE SEQUENCE [LARGE SCALE GENOMIC DNA]</scope>
</reference>
<feature type="compositionally biased region" description="Polar residues" evidence="3">
    <location>
        <begin position="1210"/>
        <end position="1223"/>
    </location>
</feature>
<dbReference type="RefSeq" id="XP_022307046.1">
    <property type="nucleotide sequence ID" value="XM_022451338.1"/>
</dbReference>
<evidence type="ECO:0000256" key="3">
    <source>
        <dbReference type="SAM" id="MobiDB-lite"/>
    </source>
</evidence>
<feature type="region of interest" description="Disordered" evidence="3">
    <location>
        <begin position="1433"/>
        <end position="1460"/>
    </location>
</feature>
<dbReference type="Pfam" id="PF23598">
    <property type="entry name" value="LRR_14"/>
    <property type="match status" value="1"/>
</dbReference>
<feature type="compositionally biased region" description="Polar residues" evidence="3">
    <location>
        <begin position="1435"/>
        <end position="1446"/>
    </location>
</feature>
<dbReference type="Gene3D" id="3.80.10.10">
    <property type="entry name" value="Ribonuclease Inhibitor"/>
    <property type="match status" value="4"/>
</dbReference>
<sequence>MFKCIPLFKACNRQVDYIDRRHCSLTDVPDDVLRYSRSLEELLLDANQLKDLPKGFFRLVQLRKLSLSDNEIARLPPEVANLVNLMEMDISRNDIGDIPENIKFLKNLQVLDISSNPLTKLPEGFTQLRNLTHLGLNDISLMRLPPDIGSLTSLVSLELRENMIQFLPQSMSFLVKLEILDLGSNNIKELPEIIGSLPSLQELWLDCNELQDLPPEIGNLKKLTQIDVSENQLTYIPDEICGLQNLTDLCLSQNDLEDIPEGVGSLKKLSILKLDQNKLGFLPKDIGNCESLTELILTENYLEELPSTIGKLRLLSNLNVDRNQLKEIPVEIGQCVRLNVVSLRDNRLLRLPQELGNLKELHVLDVSGNKLEYLPITITNLHLKALWLSENQAKPMLKFQTDFDERTGQHVLTCFLLPQQGFHTESMENLLKGSIATDRDSRLSYNVDRENILNGSTTTDQDSRLNYKFDRDVPDQLPAVEFEEPVKQRDSVITWNVPGESDSEGEGDGKFLRQNTPHPADLKRRHPKYQKVKAGIDGHIIPHQEKKQEVGFVPQRDPHYQEIEIPPPEKEPPTLQAPPRAEKKSVTLMDEPATIRTPELEGPPRPENQQQEVSSEEESPSETQPLFKEVSIDPTVVTYVPTSPHVNGHEESDVSDTERPTVEEIIVKSEMPDSDEEEDRRRVGFDGSADDEKHTPRLRRRDTPFYKRDKRIDRDKSEEAKEEVMRILAAKKKQEEEQPAKDEEEEDEDEDEDEEEELEVPEEEEAFEGTRVGQLELTMESQPDFEEEEITIHISRQPGQGLGISIAGGRGSTPFKGNDEGVFISRVSEDGPAGKAGVVVGDKLLSVNGESLVGADHYDAVDVLKTAGNNIVMVLGREKIAKYQEEDQEDEVEEPEKEEEISNTGFATVTFESEPGMAIYGETIQTTLKRDQTGLGFSIAGGRGSVPFKGDNQHIYEFLEAIYISRIVDGGAAQMDGKLRVGDRIISINDVDLQDARHDQAVALLTGIDKDIKLVVYREKVVSPEEAQKEPPSGHKLDSLTQPLITWNEKPPAGKPPPIPVEPPPATLAAEKSPSISPSPLIAAATPPSHTYPSPSSLASSFSSQHSPNPASSPQSSPRISSDWNTPPTTSIRPPTFVYPGFNRTSTPNVSSSSAPRTSSEIKKEAAPSAYSQMKLPSSLIVKPSSIKSDSQPSHDGKSVMDSSSRDAPSKSTNSVETGSSVVNHIGEEESGSVDSPYPIEEVTIVKAGGPLGLSIVGGSDHSSHPFGMEEPGVFVSKIVPDGAAAKTKLKIGDRILSVNNRDVTGATHQEAVMLLISPTYEINLKVRHDPPPPGLKELIVEKGPGEKLGMSIKGGVKSYAANPRDRTDEGIFISRINSDGAVARDGRLEVGQRILEVNGTSLIGATHQEAVRALRSVSDQMFVMVCEGFDPTLDLQSPDSPNAPLQPSRGRGDSVSSIDRDGDDLLIIQKEQETQEETKQWEEEEAEQRRQQTHEKIPETVEKEPTGRPVQQNSIENQVPVVTNARVVPPVPPPKPAVPHKRPPIPPKPSYIARQESLEDLGPPPKPPLPSKPELVSPLSPVDPIKQARMPSGGRAGDSPKHSKIPVAKPAVPPKTVHLTNAAPKSFNDKMQFFEKEIQEHSVDSIGDNSDETGSQSSCIVRTAKAEKRLQDRLVREGLLEAPRVSAAQQRELEAEKRAAWRQARMKSLEVDALKAQAVIGLAKEMQEKSKLPTVPDTGVPDEDNSVKHNANGEQEWQGSPCPSRKLTVATRAGESRVQEKSRVLDEKCQFRTVEFVDEATGRVSLRTIQVIEKTIEHEVALAVAVNLGACALLCFTAPTSMLSYCSVFS</sequence>
<dbReference type="GO" id="GO:0045211">
    <property type="term" value="C:postsynaptic membrane"/>
    <property type="evidence" value="ECO:0007669"/>
    <property type="project" value="TreeGrafter"/>
</dbReference>
<reference evidence="6" key="2">
    <citation type="submission" date="2025-08" db="UniProtKB">
        <authorList>
            <consortium name="RefSeq"/>
        </authorList>
    </citation>
    <scope>IDENTIFICATION</scope>
    <source>
        <tissue evidence="6">Whole sample</tissue>
    </source>
</reference>
<feature type="compositionally biased region" description="Basic and acidic residues" evidence="3">
    <location>
        <begin position="1193"/>
        <end position="1209"/>
    </location>
</feature>
<dbReference type="GO" id="GO:0005912">
    <property type="term" value="C:adherens junction"/>
    <property type="evidence" value="ECO:0007669"/>
    <property type="project" value="TreeGrafter"/>
</dbReference>
<dbReference type="GO" id="GO:0016323">
    <property type="term" value="C:basolateral plasma membrane"/>
    <property type="evidence" value="ECO:0007669"/>
    <property type="project" value="TreeGrafter"/>
</dbReference>
<dbReference type="FunFam" id="2.30.42.10:FF:000041">
    <property type="entry name" value="protein scribble homolog isoform X1"/>
    <property type="match status" value="1"/>
</dbReference>
<feature type="compositionally biased region" description="Basic and acidic residues" evidence="3">
    <location>
        <begin position="1474"/>
        <end position="1507"/>
    </location>
</feature>
<dbReference type="SMART" id="SM00365">
    <property type="entry name" value="LRR_SD22"/>
    <property type="match status" value="6"/>
</dbReference>
<dbReference type="OrthoDB" id="2187496at2759"/>
<evidence type="ECO:0000313" key="6">
    <source>
        <dbReference type="RefSeq" id="XP_022307046.1"/>
    </source>
</evidence>
<dbReference type="Pfam" id="PF13855">
    <property type="entry name" value="LRR_8"/>
    <property type="match status" value="2"/>
</dbReference>
<evidence type="ECO:0000256" key="1">
    <source>
        <dbReference type="ARBA" id="ARBA00022614"/>
    </source>
</evidence>
<feature type="compositionally biased region" description="Basic and acidic residues" evidence="3">
    <location>
        <begin position="647"/>
        <end position="671"/>
    </location>
</feature>
<dbReference type="PROSITE" id="PS51450">
    <property type="entry name" value="LRR"/>
    <property type="match status" value="5"/>
</dbReference>
<dbReference type="InterPro" id="IPR050614">
    <property type="entry name" value="Synaptic_Scaffolding_LAP-MAGUK"/>
</dbReference>
<dbReference type="InterPro" id="IPR001478">
    <property type="entry name" value="PDZ"/>
</dbReference>
<dbReference type="SMART" id="SM00364">
    <property type="entry name" value="LRR_BAC"/>
    <property type="match status" value="11"/>
</dbReference>
<name>A0A8B8BVX8_CRAVI</name>
<dbReference type="Proteomes" id="UP000694844">
    <property type="component" value="Chromosome 1"/>
</dbReference>
<accession>A0A8B8BVX8</accession>
<dbReference type="KEGG" id="cvn:111113238"/>
<feature type="compositionally biased region" description="Pro residues" evidence="3">
    <location>
        <begin position="1053"/>
        <end position="1066"/>
    </location>
</feature>
<protein>
    <submittedName>
        <fullName evidence="6">Protein scribble homolog isoform X1</fullName>
    </submittedName>
</protein>
<dbReference type="CDD" id="cd06704">
    <property type="entry name" value="PDZ1_Scribble-like"/>
    <property type="match status" value="1"/>
</dbReference>
<dbReference type="PANTHER" id="PTHR23119:SF44">
    <property type="entry name" value="PROTEIN LAP4"/>
    <property type="match status" value="1"/>
</dbReference>
<dbReference type="CDD" id="cd06702">
    <property type="entry name" value="PDZ3_Scribble-like"/>
    <property type="match status" value="1"/>
</dbReference>
<dbReference type="SMART" id="SM00369">
    <property type="entry name" value="LRR_TYP"/>
    <property type="match status" value="14"/>
</dbReference>
<evidence type="ECO:0000259" key="4">
    <source>
        <dbReference type="PROSITE" id="PS50106"/>
    </source>
</evidence>
<dbReference type="CDD" id="cd06701">
    <property type="entry name" value="PDZ4_Scribble-like"/>
    <property type="match status" value="1"/>
</dbReference>
<feature type="compositionally biased region" description="Basic and acidic residues" evidence="3">
    <location>
        <begin position="679"/>
        <end position="725"/>
    </location>
</feature>
<feature type="domain" description="PDZ" evidence="4">
    <location>
        <begin position="1242"/>
        <end position="1331"/>
    </location>
</feature>
<dbReference type="GO" id="GO:0098609">
    <property type="term" value="P:cell-cell adhesion"/>
    <property type="evidence" value="ECO:0007669"/>
    <property type="project" value="TreeGrafter"/>
</dbReference>
<dbReference type="PROSITE" id="PS50106">
    <property type="entry name" value="PDZ"/>
    <property type="match status" value="4"/>
</dbReference>
<feature type="domain" description="PDZ" evidence="4">
    <location>
        <begin position="925"/>
        <end position="1020"/>
    </location>
</feature>
<dbReference type="GO" id="GO:0014069">
    <property type="term" value="C:postsynaptic density"/>
    <property type="evidence" value="ECO:0007669"/>
    <property type="project" value="TreeGrafter"/>
</dbReference>
<gene>
    <name evidence="6" type="primary">LOC111113238</name>
</gene>
<feature type="compositionally biased region" description="Low complexity" evidence="3">
    <location>
        <begin position="1520"/>
        <end position="1529"/>
    </location>
</feature>
<keyword evidence="1" id="KW-0433">Leucine-rich repeat</keyword>
<dbReference type="GO" id="GO:0019901">
    <property type="term" value="F:protein kinase binding"/>
    <property type="evidence" value="ECO:0007669"/>
    <property type="project" value="TreeGrafter"/>
</dbReference>
<feature type="compositionally biased region" description="Acidic residues" evidence="3">
    <location>
        <begin position="742"/>
        <end position="767"/>
    </location>
</feature>
<feature type="compositionally biased region" description="Low complexity" evidence="3">
    <location>
        <begin position="1073"/>
        <end position="1122"/>
    </location>
</feature>
<feature type="region of interest" description="Disordered" evidence="3">
    <location>
        <begin position="1474"/>
        <end position="1625"/>
    </location>
</feature>
<dbReference type="InterPro" id="IPR032675">
    <property type="entry name" value="LRR_dom_sf"/>
</dbReference>
<dbReference type="InterPro" id="IPR003591">
    <property type="entry name" value="Leu-rich_rpt_typical-subtyp"/>
</dbReference>
<evidence type="ECO:0000256" key="2">
    <source>
        <dbReference type="ARBA" id="ARBA00022737"/>
    </source>
</evidence>
<feature type="compositionally biased region" description="Low complexity" evidence="3">
    <location>
        <begin position="1573"/>
        <end position="1583"/>
    </location>
</feature>
<organism evidence="5 6">
    <name type="scientific">Crassostrea virginica</name>
    <name type="common">Eastern oyster</name>
    <dbReference type="NCBI Taxonomy" id="6565"/>
    <lineage>
        <taxon>Eukaryota</taxon>
        <taxon>Metazoa</taxon>
        <taxon>Spiralia</taxon>
        <taxon>Lophotrochozoa</taxon>
        <taxon>Mollusca</taxon>
        <taxon>Bivalvia</taxon>
        <taxon>Autobranchia</taxon>
        <taxon>Pteriomorphia</taxon>
        <taxon>Ostreida</taxon>
        <taxon>Ostreoidea</taxon>
        <taxon>Ostreidae</taxon>
        <taxon>Crassostrea</taxon>
    </lineage>
</organism>
<dbReference type="Gene3D" id="2.30.42.10">
    <property type="match status" value="4"/>
</dbReference>
<feature type="compositionally biased region" description="Basic and acidic residues" evidence="3">
    <location>
        <begin position="732"/>
        <end position="741"/>
    </location>
</feature>
<dbReference type="InterPro" id="IPR036034">
    <property type="entry name" value="PDZ_sf"/>
</dbReference>
<feature type="compositionally biased region" description="Pro residues" evidence="3">
    <location>
        <begin position="1563"/>
        <end position="1572"/>
    </location>
</feature>
<dbReference type="FunFam" id="2.30.42.10:FF:000074">
    <property type="entry name" value="protein scribble homolog isoform X2"/>
    <property type="match status" value="1"/>
</dbReference>
<dbReference type="GO" id="GO:0043113">
    <property type="term" value="P:receptor clustering"/>
    <property type="evidence" value="ECO:0007669"/>
    <property type="project" value="TreeGrafter"/>
</dbReference>
<dbReference type="PANTHER" id="PTHR23119">
    <property type="entry name" value="DISCS LARGE"/>
    <property type="match status" value="1"/>
</dbReference>
<proteinExistence type="predicted"/>
<dbReference type="InterPro" id="IPR055414">
    <property type="entry name" value="LRR_R13L4/SHOC2-like"/>
</dbReference>